<protein>
    <submittedName>
        <fullName evidence="1">Uncharacterized protein</fullName>
    </submittedName>
</protein>
<evidence type="ECO:0000313" key="1">
    <source>
        <dbReference type="EMBL" id="KAL1835116.1"/>
    </source>
</evidence>
<dbReference type="EMBL" id="JAZHXJ010003503">
    <property type="protein sequence ID" value="KAL1835116.1"/>
    <property type="molecule type" value="Genomic_DNA"/>
</dbReference>
<proteinExistence type="predicted"/>
<accession>A0ABR3UZZ4</accession>
<organism evidence="1 2">
    <name type="scientific">Phialemonium thermophilum</name>
    <dbReference type="NCBI Taxonomy" id="223376"/>
    <lineage>
        <taxon>Eukaryota</taxon>
        <taxon>Fungi</taxon>
        <taxon>Dikarya</taxon>
        <taxon>Ascomycota</taxon>
        <taxon>Pezizomycotina</taxon>
        <taxon>Sordariomycetes</taxon>
        <taxon>Sordariomycetidae</taxon>
        <taxon>Cephalothecales</taxon>
        <taxon>Cephalothecaceae</taxon>
        <taxon>Phialemonium</taxon>
    </lineage>
</organism>
<reference evidence="1 2" key="1">
    <citation type="journal article" date="2024" name="Commun. Biol.">
        <title>Comparative genomic analysis of thermophilic fungi reveals convergent evolutionary adaptations and gene losses.</title>
        <authorList>
            <person name="Steindorff A.S."/>
            <person name="Aguilar-Pontes M.V."/>
            <person name="Robinson A.J."/>
            <person name="Andreopoulos B."/>
            <person name="LaButti K."/>
            <person name="Kuo A."/>
            <person name="Mondo S."/>
            <person name="Riley R."/>
            <person name="Otillar R."/>
            <person name="Haridas S."/>
            <person name="Lipzen A."/>
            <person name="Grimwood J."/>
            <person name="Schmutz J."/>
            <person name="Clum A."/>
            <person name="Reid I.D."/>
            <person name="Moisan M.C."/>
            <person name="Butler G."/>
            <person name="Nguyen T.T.M."/>
            <person name="Dewar K."/>
            <person name="Conant G."/>
            <person name="Drula E."/>
            <person name="Henrissat B."/>
            <person name="Hansel C."/>
            <person name="Singer S."/>
            <person name="Hutchinson M.I."/>
            <person name="de Vries R.P."/>
            <person name="Natvig D.O."/>
            <person name="Powell A.J."/>
            <person name="Tsang A."/>
            <person name="Grigoriev I.V."/>
        </authorList>
    </citation>
    <scope>NUCLEOTIDE SEQUENCE [LARGE SCALE GENOMIC DNA]</scope>
    <source>
        <strain evidence="1 2">ATCC 24622</strain>
    </source>
</reference>
<gene>
    <name evidence="1" type="ORF">VTK73DRAFT_6243</name>
</gene>
<sequence length="101" mass="11155">MDRMSVDERATCNRTTSRVRPRRSLCASSRGSSPTLSLILCRCYCFSFLPIPGISCSHFCLPIPVRLSNADAMPNSCRHPCEGCRRALSGSSAFQSPSRRL</sequence>
<comment type="caution">
    <text evidence="1">The sequence shown here is derived from an EMBL/GenBank/DDBJ whole genome shotgun (WGS) entry which is preliminary data.</text>
</comment>
<evidence type="ECO:0000313" key="2">
    <source>
        <dbReference type="Proteomes" id="UP001586593"/>
    </source>
</evidence>
<name>A0ABR3UZZ4_9PEZI</name>
<keyword evidence="2" id="KW-1185">Reference proteome</keyword>
<dbReference type="Proteomes" id="UP001586593">
    <property type="component" value="Unassembled WGS sequence"/>
</dbReference>